<keyword evidence="9" id="KW-1185">Reference proteome</keyword>
<evidence type="ECO:0000256" key="4">
    <source>
        <dbReference type="ARBA" id="ARBA00022692"/>
    </source>
</evidence>
<evidence type="ECO:0000256" key="5">
    <source>
        <dbReference type="ARBA" id="ARBA00022989"/>
    </source>
</evidence>
<gene>
    <name evidence="8" type="ORF">SAMN04488066_10459</name>
</gene>
<feature type="transmembrane region" description="Helical" evidence="7">
    <location>
        <begin position="7"/>
        <end position="30"/>
    </location>
</feature>
<proteinExistence type="inferred from homology"/>
<evidence type="ECO:0000256" key="3">
    <source>
        <dbReference type="ARBA" id="ARBA00022475"/>
    </source>
</evidence>
<comment type="similarity">
    <text evidence="2">Belongs to the UPF0104 family.</text>
</comment>
<evidence type="ECO:0000256" key="6">
    <source>
        <dbReference type="ARBA" id="ARBA00023136"/>
    </source>
</evidence>
<feature type="transmembrane region" description="Helical" evidence="7">
    <location>
        <begin position="319"/>
        <end position="338"/>
    </location>
</feature>
<dbReference type="RefSeq" id="WP_149783715.1">
    <property type="nucleotide sequence ID" value="NZ_BAAADP010000001.1"/>
</dbReference>
<sequence>MADGNRRVLFLGSLAAVAVLAVLFFLVGAGDVVDTLSTADPAYVAATVAFALCWLVAWGLMLRTVLGSLGVSVPVHTSVLVYVGAVFANNVTPFGQAGGEPVAALLISKVSDCRYETGLAGIASVDVLNVVPSLSLVLVGVGYYATTAAVGDRLGTAVVSAVALVGGVVLVISVVWRYREAVVERLPAVVSPWVGRITRGRYDAAELEADLTERLDRFFADIERVGTDRWGLSIVVGLSLLGWLAQAVALTAAFAAIGHAIPPYVVLFAIPLANLAGATPMPGGLGGIEAAYVALLVPTTGIEASAITAAVIVFRGATYWVPVVLGGIVTSALGVRTLR</sequence>
<dbReference type="Proteomes" id="UP000323537">
    <property type="component" value="Unassembled WGS sequence"/>
</dbReference>
<dbReference type="PANTHER" id="PTHR39087:SF2">
    <property type="entry name" value="UPF0104 MEMBRANE PROTEIN MJ1595"/>
    <property type="match status" value="1"/>
</dbReference>
<dbReference type="InterPro" id="IPR022791">
    <property type="entry name" value="L-PG_synthase/AglD"/>
</dbReference>
<evidence type="ECO:0000256" key="1">
    <source>
        <dbReference type="ARBA" id="ARBA00004651"/>
    </source>
</evidence>
<evidence type="ECO:0000313" key="9">
    <source>
        <dbReference type="Proteomes" id="UP000323537"/>
    </source>
</evidence>
<accession>A0A1I3A2G1</accession>
<feature type="transmembrane region" description="Helical" evidence="7">
    <location>
        <begin position="42"/>
        <end position="62"/>
    </location>
</feature>
<feature type="transmembrane region" description="Helical" evidence="7">
    <location>
        <begin position="261"/>
        <end position="278"/>
    </location>
</feature>
<comment type="subcellular location">
    <subcellularLocation>
        <location evidence="1">Cell membrane</location>
        <topology evidence="1">Multi-pass membrane protein</topology>
    </subcellularLocation>
</comment>
<name>A0A1I3A2G1_9EURY</name>
<keyword evidence="3" id="KW-1003">Cell membrane</keyword>
<keyword evidence="6 7" id="KW-0472">Membrane</keyword>
<organism evidence="8 9">
    <name type="scientific">Halorubrum aquaticum</name>
    <dbReference type="NCBI Taxonomy" id="387340"/>
    <lineage>
        <taxon>Archaea</taxon>
        <taxon>Methanobacteriati</taxon>
        <taxon>Methanobacteriota</taxon>
        <taxon>Stenosarchaea group</taxon>
        <taxon>Halobacteria</taxon>
        <taxon>Halobacteriales</taxon>
        <taxon>Haloferacaceae</taxon>
        <taxon>Halorubrum</taxon>
    </lineage>
</organism>
<dbReference type="AlphaFoldDB" id="A0A1I3A2G1"/>
<evidence type="ECO:0008006" key="10">
    <source>
        <dbReference type="Google" id="ProtNLM"/>
    </source>
</evidence>
<keyword evidence="4 7" id="KW-0812">Transmembrane</keyword>
<feature type="transmembrane region" description="Helical" evidence="7">
    <location>
        <begin position="290"/>
        <end position="313"/>
    </location>
</feature>
<dbReference type="OrthoDB" id="15513at2157"/>
<keyword evidence="5 7" id="KW-1133">Transmembrane helix</keyword>
<dbReference type="EMBL" id="FOPZ01000004">
    <property type="protein sequence ID" value="SFH44066.1"/>
    <property type="molecule type" value="Genomic_DNA"/>
</dbReference>
<evidence type="ECO:0000313" key="8">
    <source>
        <dbReference type="EMBL" id="SFH44066.1"/>
    </source>
</evidence>
<feature type="transmembrane region" description="Helical" evidence="7">
    <location>
        <begin position="157"/>
        <end position="176"/>
    </location>
</feature>
<dbReference type="Pfam" id="PF03706">
    <property type="entry name" value="LPG_synthase_TM"/>
    <property type="match status" value="1"/>
</dbReference>
<feature type="transmembrane region" description="Helical" evidence="7">
    <location>
        <begin position="230"/>
        <end position="255"/>
    </location>
</feature>
<dbReference type="GO" id="GO:0005886">
    <property type="term" value="C:plasma membrane"/>
    <property type="evidence" value="ECO:0007669"/>
    <property type="project" value="UniProtKB-SubCell"/>
</dbReference>
<dbReference type="NCBIfam" id="TIGR00374">
    <property type="entry name" value="flippase-like domain"/>
    <property type="match status" value="1"/>
</dbReference>
<protein>
    <recommendedName>
        <fullName evidence="10">Lysylphosphatidylglycerol synthase TM region</fullName>
    </recommendedName>
</protein>
<reference evidence="8 9" key="1">
    <citation type="submission" date="2016-10" db="EMBL/GenBank/DDBJ databases">
        <authorList>
            <person name="Varghese N."/>
            <person name="Submissions S."/>
        </authorList>
    </citation>
    <scope>NUCLEOTIDE SEQUENCE [LARGE SCALE GENOMIC DNA]</scope>
    <source>
        <strain evidence="8 9">CGMCC 1.6377</strain>
    </source>
</reference>
<dbReference type="PANTHER" id="PTHR39087">
    <property type="entry name" value="UPF0104 MEMBRANE PROTEIN MJ1595"/>
    <property type="match status" value="1"/>
</dbReference>
<evidence type="ECO:0000256" key="7">
    <source>
        <dbReference type="SAM" id="Phobius"/>
    </source>
</evidence>
<evidence type="ECO:0000256" key="2">
    <source>
        <dbReference type="ARBA" id="ARBA00011061"/>
    </source>
</evidence>